<evidence type="ECO:0000313" key="1">
    <source>
        <dbReference type="EMBL" id="OGF25656.1"/>
    </source>
</evidence>
<dbReference type="EMBL" id="MFGB01000020">
    <property type="protein sequence ID" value="OGF25656.1"/>
    <property type="molecule type" value="Genomic_DNA"/>
</dbReference>
<accession>A0A1F5SGH1</accession>
<name>A0A1F5SGH1_9BACT</name>
<reference evidence="1 2" key="1">
    <citation type="journal article" date="2016" name="Nat. Commun.">
        <title>Thousands of microbial genomes shed light on interconnected biogeochemical processes in an aquifer system.</title>
        <authorList>
            <person name="Anantharaman K."/>
            <person name="Brown C.T."/>
            <person name="Hug L.A."/>
            <person name="Sharon I."/>
            <person name="Castelle C.J."/>
            <person name="Probst A.J."/>
            <person name="Thomas B.C."/>
            <person name="Singh A."/>
            <person name="Wilkins M.J."/>
            <person name="Karaoz U."/>
            <person name="Brodie E.L."/>
            <person name="Williams K.H."/>
            <person name="Hubbard S.S."/>
            <person name="Banfield J.F."/>
        </authorList>
    </citation>
    <scope>NUCLEOTIDE SEQUENCE [LARGE SCALE GENOMIC DNA]</scope>
</reference>
<evidence type="ECO:0000313" key="2">
    <source>
        <dbReference type="Proteomes" id="UP000178367"/>
    </source>
</evidence>
<dbReference type="Proteomes" id="UP000178367">
    <property type="component" value="Unassembled WGS sequence"/>
</dbReference>
<sequence>MKLSNINRGNIEAQLKETDPEKLHEKATDYFKCIMQIPENVDERGAATMFLSLAAFFQARAAYYAAMAAKPKFGRQDC</sequence>
<dbReference type="STRING" id="1797994.A2227_00395"/>
<dbReference type="AlphaFoldDB" id="A0A1F5SGH1"/>
<organism evidence="1 2">
    <name type="scientific">Candidatus Falkowbacteria bacterium RIFOXYA2_FULL_47_19</name>
    <dbReference type="NCBI Taxonomy" id="1797994"/>
    <lineage>
        <taxon>Bacteria</taxon>
        <taxon>Candidatus Falkowiibacteriota</taxon>
    </lineage>
</organism>
<comment type="caution">
    <text evidence="1">The sequence shown here is derived from an EMBL/GenBank/DDBJ whole genome shotgun (WGS) entry which is preliminary data.</text>
</comment>
<gene>
    <name evidence="1" type="ORF">A2227_00395</name>
</gene>
<proteinExistence type="predicted"/>
<protein>
    <submittedName>
        <fullName evidence="1">Uncharacterized protein</fullName>
    </submittedName>
</protein>